<dbReference type="Pfam" id="PF00201">
    <property type="entry name" value="UDPGT"/>
    <property type="match status" value="1"/>
</dbReference>
<dbReference type="PANTHER" id="PTHR48043:SF159">
    <property type="entry name" value="EG:EG0003.4 PROTEIN-RELATED"/>
    <property type="match status" value="1"/>
</dbReference>
<keyword evidence="5" id="KW-1133">Transmembrane helix</keyword>
<dbReference type="CDD" id="cd03784">
    <property type="entry name" value="GT1_Gtf-like"/>
    <property type="match status" value="1"/>
</dbReference>
<comment type="similarity">
    <text evidence="1 4">Belongs to the UDP-glycosyltransferase family.</text>
</comment>
<feature type="chain" id="PRO_5043087517" description="UDP-glucuronosyltransferase" evidence="5">
    <location>
        <begin position="18"/>
        <end position="510"/>
    </location>
</feature>
<dbReference type="AlphaFoldDB" id="A0AAW1TXZ8"/>
<dbReference type="Proteomes" id="UP001431783">
    <property type="component" value="Unassembled WGS sequence"/>
</dbReference>
<protein>
    <recommendedName>
        <fullName evidence="5">UDP-glucuronosyltransferase</fullName>
        <ecNumber evidence="5">2.4.1.17</ecNumber>
    </recommendedName>
</protein>
<organism evidence="6 7">
    <name type="scientific">Henosepilachna vigintioctopunctata</name>
    <dbReference type="NCBI Taxonomy" id="420089"/>
    <lineage>
        <taxon>Eukaryota</taxon>
        <taxon>Metazoa</taxon>
        <taxon>Ecdysozoa</taxon>
        <taxon>Arthropoda</taxon>
        <taxon>Hexapoda</taxon>
        <taxon>Insecta</taxon>
        <taxon>Pterygota</taxon>
        <taxon>Neoptera</taxon>
        <taxon>Endopterygota</taxon>
        <taxon>Coleoptera</taxon>
        <taxon>Polyphaga</taxon>
        <taxon>Cucujiformia</taxon>
        <taxon>Coccinelloidea</taxon>
        <taxon>Coccinellidae</taxon>
        <taxon>Epilachninae</taxon>
        <taxon>Epilachnini</taxon>
        <taxon>Henosepilachna</taxon>
    </lineage>
</organism>
<dbReference type="PANTHER" id="PTHR48043">
    <property type="entry name" value="EG:EG0003.4 PROTEIN-RELATED"/>
    <property type="match status" value="1"/>
</dbReference>
<keyword evidence="7" id="KW-1185">Reference proteome</keyword>
<evidence type="ECO:0000313" key="7">
    <source>
        <dbReference type="Proteomes" id="UP001431783"/>
    </source>
</evidence>
<gene>
    <name evidence="6" type="ORF">WA026_005946</name>
</gene>
<feature type="transmembrane region" description="Helical" evidence="5">
    <location>
        <begin position="468"/>
        <end position="499"/>
    </location>
</feature>
<dbReference type="GO" id="GO:0015020">
    <property type="term" value="F:glucuronosyltransferase activity"/>
    <property type="evidence" value="ECO:0007669"/>
    <property type="project" value="UniProtKB-EC"/>
</dbReference>
<evidence type="ECO:0000256" key="4">
    <source>
        <dbReference type="RuleBase" id="RU003718"/>
    </source>
</evidence>
<feature type="signal peptide" evidence="5">
    <location>
        <begin position="1"/>
        <end position="17"/>
    </location>
</feature>
<comment type="subcellular location">
    <subcellularLocation>
        <location evidence="5">Membrane</location>
        <topology evidence="5">Single-pass membrane protein</topology>
    </subcellularLocation>
</comment>
<dbReference type="InterPro" id="IPR002213">
    <property type="entry name" value="UDP_glucos_trans"/>
</dbReference>
<dbReference type="EC" id="2.4.1.17" evidence="5"/>
<keyword evidence="3 4" id="KW-0808">Transferase</keyword>
<keyword evidence="5" id="KW-0812">Transmembrane</keyword>
<evidence type="ECO:0000313" key="6">
    <source>
        <dbReference type="EMBL" id="KAK9875155.1"/>
    </source>
</evidence>
<dbReference type="SUPFAM" id="SSF53756">
    <property type="entry name" value="UDP-Glycosyltransferase/glycogen phosphorylase"/>
    <property type="match status" value="1"/>
</dbReference>
<dbReference type="GO" id="GO:0016020">
    <property type="term" value="C:membrane"/>
    <property type="evidence" value="ECO:0007669"/>
    <property type="project" value="UniProtKB-SubCell"/>
</dbReference>
<comment type="caution">
    <text evidence="6">The sequence shown here is derived from an EMBL/GenBank/DDBJ whole genome shotgun (WGS) entry which is preliminary data.</text>
</comment>
<name>A0AAW1TXZ8_9CUCU</name>
<proteinExistence type="inferred from homology"/>
<dbReference type="EMBL" id="JARQZJ010000032">
    <property type="protein sequence ID" value="KAK9875155.1"/>
    <property type="molecule type" value="Genomic_DNA"/>
</dbReference>
<dbReference type="InterPro" id="IPR050271">
    <property type="entry name" value="UDP-glycosyltransferase"/>
</dbReference>
<dbReference type="Gene3D" id="3.40.50.2000">
    <property type="entry name" value="Glycogen Phosphorylase B"/>
    <property type="match status" value="1"/>
</dbReference>
<sequence length="510" mass="58885">MLLLCTLFFAFCTSTECAKILGIFHIPGRSHHQAGSTLMKILAEKGHDVTIVATIPETNPPKNYKQVLLTGIYDKMQEDFKKENFFETEMPPLIAPIFFGMKMTSMVEDTFNHTNFQKLMKSGEKFDVVIMEEFNAAPIKYVAHHFKAPLVVYNAIDANEWVNPYQGNPDSPAYATNFYLPYTSSNMSFYQRTMNSLFYVYANLVRVFFTIPYQNRMLHNYYPDAPHLNDMIYNVSLVLLNADPSVHDPLPKVPSMINIGGFHLKKPKALPKDLQELMDNADEGVIYFSMGSNLKSKDIPIEKRKLLLRSFSKLKQTVLWKFEDDDLPDKPNNVITRKWFPQNDVLAHKNVKLFITHGGIFSILEAVYHGVPLLALPVWVEQQINSKKASNDEYAKYIPFKKLEEEIFMSYLKELLRDPKYKENAERRSRILREKPIPAAEAVNYWVEYVIRHKGAPHLRVAALDLAWYQYLLLDVAAVVIGLLVAFIYAVNYCSSILFRKRVHKKQKNS</sequence>
<dbReference type="PROSITE" id="PS00375">
    <property type="entry name" value="UDPGT"/>
    <property type="match status" value="1"/>
</dbReference>
<evidence type="ECO:0000256" key="3">
    <source>
        <dbReference type="ARBA" id="ARBA00022679"/>
    </source>
</evidence>
<comment type="catalytic activity">
    <reaction evidence="5">
        <text>glucuronate acceptor + UDP-alpha-D-glucuronate = acceptor beta-D-glucuronoside + UDP + H(+)</text>
        <dbReference type="Rhea" id="RHEA:21032"/>
        <dbReference type="ChEBI" id="CHEBI:15378"/>
        <dbReference type="ChEBI" id="CHEBI:58052"/>
        <dbReference type="ChEBI" id="CHEBI:58223"/>
        <dbReference type="ChEBI" id="CHEBI:132367"/>
        <dbReference type="ChEBI" id="CHEBI:132368"/>
        <dbReference type="EC" id="2.4.1.17"/>
    </reaction>
</comment>
<accession>A0AAW1TXZ8</accession>
<evidence type="ECO:0000256" key="2">
    <source>
        <dbReference type="ARBA" id="ARBA00022676"/>
    </source>
</evidence>
<reference evidence="6 7" key="1">
    <citation type="submission" date="2023-03" db="EMBL/GenBank/DDBJ databases">
        <title>Genome insight into feeding habits of ladybird beetles.</title>
        <authorList>
            <person name="Li H.-S."/>
            <person name="Huang Y.-H."/>
            <person name="Pang H."/>
        </authorList>
    </citation>
    <scope>NUCLEOTIDE SEQUENCE [LARGE SCALE GENOMIC DNA]</scope>
    <source>
        <strain evidence="6">SYSU_2023b</strain>
        <tissue evidence="6">Whole body</tissue>
    </source>
</reference>
<evidence type="ECO:0000256" key="1">
    <source>
        <dbReference type="ARBA" id="ARBA00009995"/>
    </source>
</evidence>
<keyword evidence="2 4" id="KW-0328">Glycosyltransferase</keyword>
<dbReference type="InterPro" id="IPR035595">
    <property type="entry name" value="UDP_glycos_trans_CS"/>
</dbReference>
<dbReference type="FunFam" id="3.40.50.2000:FF:000050">
    <property type="entry name" value="UDP-glucuronosyltransferase"/>
    <property type="match status" value="1"/>
</dbReference>
<keyword evidence="5" id="KW-0472">Membrane</keyword>
<keyword evidence="5" id="KW-0732">Signal</keyword>
<evidence type="ECO:0000256" key="5">
    <source>
        <dbReference type="RuleBase" id="RU362059"/>
    </source>
</evidence>